<evidence type="ECO:0000256" key="1">
    <source>
        <dbReference type="SAM" id="MobiDB-lite"/>
    </source>
</evidence>
<proteinExistence type="predicted"/>
<dbReference type="AlphaFoldDB" id="A0A3P6SAU6"/>
<dbReference type="EMBL" id="UYRX01000053">
    <property type="protein sequence ID" value="VDK71626.1"/>
    <property type="molecule type" value="Genomic_DNA"/>
</dbReference>
<dbReference type="OMA" id="FAACIHK"/>
<sequence>MFSTSKKHLIDNIYGMLIGDPSSNTPTSSEVSALSNFKLSSSPFFAACIHKVRMKDVKIEDCEADAVYPLISAESNSLFALMWTQNLAALAAGTGTNASTNSFMQPLLNSTSGTLQQLNPFLQTLAVQSGIGFASPKTNALVAFPSGFFRDVVSISDIRNDLKSIIDIKEEVIGKVHCRNPNSSGNSSDQDAKRMRLSSHSLKPSTSQHINSISPSAVSGISGSDADIAKGNISLLSFSERLNRD</sequence>
<accession>A0A3P6SAU6</accession>
<feature type="region of interest" description="Disordered" evidence="1">
    <location>
        <begin position="177"/>
        <end position="216"/>
    </location>
</feature>
<evidence type="ECO:0000313" key="3">
    <source>
        <dbReference type="Proteomes" id="UP000277928"/>
    </source>
</evidence>
<gene>
    <name evidence="2" type="ORF">NLS_LOCUS1497</name>
</gene>
<name>A0A3P6SAU6_LITSI</name>
<dbReference type="Proteomes" id="UP000277928">
    <property type="component" value="Unassembled WGS sequence"/>
</dbReference>
<keyword evidence="3" id="KW-1185">Reference proteome</keyword>
<protein>
    <submittedName>
        <fullName evidence="2">Uncharacterized protein</fullName>
    </submittedName>
</protein>
<reference evidence="2 3" key="1">
    <citation type="submission" date="2018-08" db="EMBL/GenBank/DDBJ databases">
        <authorList>
            <person name="Laetsch R D."/>
            <person name="Stevens L."/>
            <person name="Kumar S."/>
            <person name="Blaxter L. M."/>
        </authorList>
    </citation>
    <scope>NUCLEOTIDE SEQUENCE [LARGE SCALE GENOMIC DNA]</scope>
</reference>
<organism evidence="2 3">
    <name type="scientific">Litomosoides sigmodontis</name>
    <name type="common">Filarial nematode worm</name>
    <dbReference type="NCBI Taxonomy" id="42156"/>
    <lineage>
        <taxon>Eukaryota</taxon>
        <taxon>Metazoa</taxon>
        <taxon>Ecdysozoa</taxon>
        <taxon>Nematoda</taxon>
        <taxon>Chromadorea</taxon>
        <taxon>Rhabditida</taxon>
        <taxon>Spirurina</taxon>
        <taxon>Spiruromorpha</taxon>
        <taxon>Filarioidea</taxon>
        <taxon>Onchocercidae</taxon>
        <taxon>Litomosoides</taxon>
    </lineage>
</organism>
<dbReference type="OrthoDB" id="5850695at2759"/>
<feature type="compositionally biased region" description="Polar residues" evidence="1">
    <location>
        <begin position="180"/>
        <end position="189"/>
    </location>
</feature>
<feature type="compositionally biased region" description="Polar residues" evidence="1">
    <location>
        <begin position="198"/>
        <end position="216"/>
    </location>
</feature>
<evidence type="ECO:0000313" key="2">
    <source>
        <dbReference type="EMBL" id="VDK71626.1"/>
    </source>
</evidence>